<protein>
    <submittedName>
        <fullName evidence="1">Uncharacterized protein</fullName>
    </submittedName>
</protein>
<proteinExistence type="predicted"/>
<organism evidence="1">
    <name type="scientific">Sipha flava</name>
    <name type="common">yellow sugarcane aphid</name>
    <dbReference type="NCBI Taxonomy" id="143950"/>
    <lineage>
        <taxon>Eukaryota</taxon>
        <taxon>Metazoa</taxon>
        <taxon>Ecdysozoa</taxon>
        <taxon>Arthropoda</taxon>
        <taxon>Hexapoda</taxon>
        <taxon>Insecta</taxon>
        <taxon>Pterygota</taxon>
        <taxon>Neoptera</taxon>
        <taxon>Paraneoptera</taxon>
        <taxon>Hemiptera</taxon>
        <taxon>Sternorrhyncha</taxon>
        <taxon>Aphidomorpha</taxon>
        <taxon>Aphidoidea</taxon>
        <taxon>Aphididae</taxon>
        <taxon>Sipha</taxon>
    </lineage>
</organism>
<dbReference type="AlphaFoldDB" id="A0A2S2Q227"/>
<evidence type="ECO:0000313" key="1">
    <source>
        <dbReference type="EMBL" id="MBY71828.1"/>
    </source>
</evidence>
<reference evidence="1" key="1">
    <citation type="submission" date="2018-04" db="EMBL/GenBank/DDBJ databases">
        <title>Transcriptome assembly of Sipha flava.</title>
        <authorList>
            <person name="Scully E.D."/>
            <person name="Geib S.M."/>
            <person name="Palmer N.A."/>
            <person name="Koch K."/>
            <person name="Bradshaw J."/>
            <person name="Heng-Moss T."/>
            <person name="Sarath G."/>
        </authorList>
    </citation>
    <scope>NUCLEOTIDE SEQUENCE</scope>
</reference>
<sequence>MKNLRRSICRIAHAMISARGSGRRFANGRRRDRCRLAVYERKSINFSIGLYTARVGLRVTQPGSGGSEYFYGQSRRTGTRTTDEYPAIVSATAFIQEEGTA</sequence>
<dbReference type="EMBL" id="GGMS01002625">
    <property type="protein sequence ID" value="MBY71828.1"/>
    <property type="molecule type" value="Transcribed_RNA"/>
</dbReference>
<name>A0A2S2Q227_9HEMI</name>
<accession>A0A2S2Q227</accession>
<gene>
    <name evidence="1" type="ORF">g.184533</name>
</gene>